<dbReference type="EMBL" id="JADCNL010000014">
    <property type="protein sequence ID" value="KAG0453270.1"/>
    <property type="molecule type" value="Genomic_DNA"/>
</dbReference>
<comment type="caution">
    <text evidence="2">The sequence shown here is derived from an EMBL/GenBank/DDBJ whole genome shotgun (WGS) entry which is preliminary data.</text>
</comment>
<keyword evidence="1" id="KW-0812">Transmembrane</keyword>
<dbReference type="Gene3D" id="2.60.40.420">
    <property type="entry name" value="Cupredoxins - blue copper proteins"/>
    <property type="match status" value="1"/>
</dbReference>
<reference evidence="2 3" key="1">
    <citation type="journal article" date="2020" name="Nat. Food">
        <title>A phased Vanilla planifolia genome enables genetic improvement of flavour and production.</title>
        <authorList>
            <person name="Hasing T."/>
            <person name="Tang H."/>
            <person name="Brym M."/>
            <person name="Khazi F."/>
            <person name="Huang T."/>
            <person name="Chambers A.H."/>
        </authorList>
    </citation>
    <scope>NUCLEOTIDE SEQUENCE [LARGE SCALE GENOMIC DNA]</scope>
    <source>
        <tissue evidence="2">Leaf</tissue>
    </source>
</reference>
<accession>A0A835PIY3</accession>
<sequence>MPVSCSFFPRIVSILLPIVLFFTFFMEINRSRLSCFRHILLILCMKTVSSEPLVHVVGNSIWSIPPSNDFYIDWSSNRSFFVGDNLGELNFFQWTKPSDSLLFL</sequence>
<protein>
    <submittedName>
        <fullName evidence="2">Uncharacterized protein</fullName>
    </submittedName>
</protein>
<evidence type="ECO:0000256" key="1">
    <source>
        <dbReference type="SAM" id="Phobius"/>
    </source>
</evidence>
<keyword evidence="1" id="KW-1133">Transmembrane helix</keyword>
<name>A0A835PIY3_VANPL</name>
<gene>
    <name evidence="2" type="ORF">HPP92_025934</name>
</gene>
<evidence type="ECO:0000313" key="2">
    <source>
        <dbReference type="EMBL" id="KAG0453270.1"/>
    </source>
</evidence>
<dbReference type="AlphaFoldDB" id="A0A835PIY3"/>
<evidence type="ECO:0000313" key="3">
    <source>
        <dbReference type="Proteomes" id="UP000636800"/>
    </source>
</evidence>
<keyword evidence="3" id="KW-1185">Reference proteome</keyword>
<dbReference type="Proteomes" id="UP000636800">
    <property type="component" value="Unassembled WGS sequence"/>
</dbReference>
<keyword evidence="1" id="KW-0472">Membrane</keyword>
<dbReference type="InterPro" id="IPR008972">
    <property type="entry name" value="Cupredoxin"/>
</dbReference>
<organism evidence="2 3">
    <name type="scientific">Vanilla planifolia</name>
    <name type="common">Vanilla</name>
    <dbReference type="NCBI Taxonomy" id="51239"/>
    <lineage>
        <taxon>Eukaryota</taxon>
        <taxon>Viridiplantae</taxon>
        <taxon>Streptophyta</taxon>
        <taxon>Embryophyta</taxon>
        <taxon>Tracheophyta</taxon>
        <taxon>Spermatophyta</taxon>
        <taxon>Magnoliopsida</taxon>
        <taxon>Liliopsida</taxon>
        <taxon>Asparagales</taxon>
        <taxon>Orchidaceae</taxon>
        <taxon>Vanilloideae</taxon>
        <taxon>Vanilleae</taxon>
        <taxon>Vanilla</taxon>
    </lineage>
</organism>
<proteinExistence type="predicted"/>
<feature type="transmembrane region" description="Helical" evidence="1">
    <location>
        <begin position="6"/>
        <end position="28"/>
    </location>
</feature>